<feature type="transmembrane region" description="Helical" evidence="1">
    <location>
        <begin position="151"/>
        <end position="169"/>
    </location>
</feature>
<dbReference type="GO" id="GO:0006508">
    <property type="term" value="P:proteolysis"/>
    <property type="evidence" value="ECO:0007669"/>
    <property type="project" value="UniProtKB-KW"/>
</dbReference>
<dbReference type="GO" id="GO:0008237">
    <property type="term" value="F:metallopeptidase activity"/>
    <property type="evidence" value="ECO:0007669"/>
    <property type="project" value="UniProtKB-KW"/>
</dbReference>
<protein>
    <submittedName>
        <fullName evidence="3">CPBP family intramembrane metalloprotease</fullName>
    </submittedName>
</protein>
<organism evidence="3 4">
    <name type="scientific">Neokomagataea tanensis</name>
    <dbReference type="NCBI Taxonomy" id="661191"/>
    <lineage>
        <taxon>Bacteria</taxon>
        <taxon>Pseudomonadati</taxon>
        <taxon>Pseudomonadota</taxon>
        <taxon>Alphaproteobacteria</taxon>
        <taxon>Acetobacterales</taxon>
        <taxon>Acetobacteraceae</taxon>
        <taxon>Neokomagataea</taxon>
    </lineage>
</organism>
<feature type="transmembrane region" description="Helical" evidence="1">
    <location>
        <begin position="66"/>
        <end position="85"/>
    </location>
</feature>
<feature type="transmembrane region" description="Helical" evidence="1">
    <location>
        <begin position="97"/>
        <end position="115"/>
    </location>
</feature>
<name>A0A4Y6V5N4_9PROT</name>
<keyword evidence="3" id="KW-0482">Metalloprotease</keyword>
<keyword evidence="3" id="KW-0645">Protease</keyword>
<gene>
    <name evidence="3" type="ORF">D5366_09645</name>
</gene>
<reference evidence="3 4" key="1">
    <citation type="submission" date="2018-09" db="EMBL/GenBank/DDBJ databases">
        <title>The complete genome sequence of Neokomagataea tanensis NBRC 106556(T).</title>
        <authorList>
            <person name="Chua K.-O."/>
            <person name="See-Too W.-S."/>
            <person name="Hong K.-W."/>
            <person name="Yin W.-F."/>
            <person name="Chan K.-G."/>
        </authorList>
    </citation>
    <scope>NUCLEOTIDE SEQUENCE [LARGE SCALE GENOMIC DNA]</scope>
    <source>
        <strain evidence="4">AH13 \ NBRC 106556</strain>
    </source>
</reference>
<keyword evidence="1" id="KW-1133">Transmembrane helix</keyword>
<dbReference type="Pfam" id="PF02517">
    <property type="entry name" value="Rce1-like"/>
    <property type="match status" value="1"/>
</dbReference>
<dbReference type="RefSeq" id="WP_141493339.1">
    <property type="nucleotide sequence ID" value="NZ_CP032485.1"/>
</dbReference>
<feature type="domain" description="CAAX prenyl protease 2/Lysostaphin resistance protein A-like" evidence="2">
    <location>
        <begin position="102"/>
        <end position="188"/>
    </location>
</feature>
<evidence type="ECO:0000313" key="3">
    <source>
        <dbReference type="EMBL" id="QDH25432.1"/>
    </source>
</evidence>
<keyword evidence="3" id="KW-0378">Hydrolase</keyword>
<dbReference type="InterPro" id="IPR003675">
    <property type="entry name" value="Rce1/LyrA-like_dom"/>
</dbReference>
<dbReference type="GO" id="GO:0080120">
    <property type="term" value="P:CAAX-box protein maturation"/>
    <property type="evidence" value="ECO:0007669"/>
    <property type="project" value="UniProtKB-ARBA"/>
</dbReference>
<dbReference type="OrthoDB" id="9805801at2"/>
<feature type="transmembrane region" description="Helical" evidence="1">
    <location>
        <begin position="7"/>
        <end position="24"/>
    </location>
</feature>
<dbReference type="Proteomes" id="UP000317214">
    <property type="component" value="Chromosome"/>
</dbReference>
<evidence type="ECO:0000259" key="2">
    <source>
        <dbReference type="Pfam" id="PF02517"/>
    </source>
</evidence>
<keyword evidence="4" id="KW-1185">Reference proteome</keyword>
<dbReference type="EMBL" id="CP032485">
    <property type="protein sequence ID" value="QDH25432.1"/>
    <property type="molecule type" value="Genomic_DNA"/>
</dbReference>
<dbReference type="KEGG" id="ntn:D5366_09645"/>
<accession>A0A4Y6V5N4</accession>
<evidence type="ECO:0000313" key="4">
    <source>
        <dbReference type="Proteomes" id="UP000317214"/>
    </source>
</evidence>
<proteinExistence type="predicted"/>
<sequence length="209" mass="23692">MFKAPRYSLTTEFICIFILGPILLLVLRNALVLFGSLWVAAFITWLKTRPPKALTKPPLRPHLKSLLQRFCVLAPCILLMTWLVFPHNFLSLPRTNPKLWGLVLLLYPVLSVWPQEMLYRRFLFTRYSALFSSNHAVVLASALAFGFAHILFLNAIAIGLCTIGGLLFARDYAKHNSLLLSCIEHALYGCLLFTAGLGRFFYTGAAWHH</sequence>
<dbReference type="AlphaFoldDB" id="A0A4Y6V5N4"/>
<evidence type="ECO:0000256" key="1">
    <source>
        <dbReference type="SAM" id="Phobius"/>
    </source>
</evidence>
<keyword evidence="1" id="KW-0472">Membrane</keyword>
<keyword evidence="1" id="KW-0812">Transmembrane</keyword>
<feature type="transmembrane region" description="Helical" evidence="1">
    <location>
        <begin position="178"/>
        <end position="202"/>
    </location>
</feature>
<dbReference type="GO" id="GO:0004175">
    <property type="term" value="F:endopeptidase activity"/>
    <property type="evidence" value="ECO:0007669"/>
    <property type="project" value="UniProtKB-ARBA"/>
</dbReference>